<name>A0ABN3PR95_9ACTN</name>
<comment type="subcellular location">
    <subcellularLocation>
        <location evidence="1">Membrane</location>
        <topology evidence="1">Multi-pass membrane protein</topology>
    </subcellularLocation>
</comment>
<dbReference type="Pfam" id="PF07291">
    <property type="entry name" value="MauE"/>
    <property type="match status" value="1"/>
</dbReference>
<protein>
    <submittedName>
        <fullName evidence="7">Methylamine utilization protein MauE</fullName>
    </submittedName>
</protein>
<dbReference type="RefSeq" id="WP_344542162.1">
    <property type="nucleotide sequence ID" value="NZ_BAAATD010000004.1"/>
</dbReference>
<evidence type="ECO:0000313" key="8">
    <source>
        <dbReference type="Proteomes" id="UP001501509"/>
    </source>
</evidence>
<keyword evidence="8" id="KW-1185">Reference proteome</keyword>
<feature type="transmembrane region" description="Helical" evidence="5">
    <location>
        <begin position="117"/>
        <end position="136"/>
    </location>
</feature>
<evidence type="ECO:0000256" key="4">
    <source>
        <dbReference type="ARBA" id="ARBA00023136"/>
    </source>
</evidence>
<evidence type="ECO:0000313" key="7">
    <source>
        <dbReference type="EMBL" id="GAA2598796.1"/>
    </source>
</evidence>
<evidence type="ECO:0000256" key="1">
    <source>
        <dbReference type="ARBA" id="ARBA00004141"/>
    </source>
</evidence>
<feature type="transmembrane region" description="Helical" evidence="5">
    <location>
        <begin position="72"/>
        <end position="91"/>
    </location>
</feature>
<keyword evidence="3 5" id="KW-1133">Transmembrane helix</keyword>
<dbReference type="Proteomes" id="UP001501509">
    <property type="component" value="Unassembled WGS sequence"/>
</dbReference>
<gene>
    <name evidence="7" type="ORF">GCM10010411_35440</name>
</gene>
<dbReference type="EMBL" id="BAAATD010000004">
    <property type="protein sequence ID" value="GAA2598796.1"/>
    <property type="molecule type" value="Genomic_DNA"/>
</dbReference>
<keyword evidence="4 5" id="KW-0472">Membrane</keyword>
<organism evidence="7 8">
    <name type="scientific">Actinomadura fulvescens</name>
    <dbReference type="NCBI Taxonomy" id="46160"/>
    <lineage>
        <taxon>Bacteria</taxon>
        <taxon>Bacillati</taxon>
        <taxon>Actinomycetota</taxon>
        <taxon>Actinomycetes</taxon>
        <taxon>Streptosporangiales</taxon>
        <taxon>Thermomonosporaceae</taxon>
        <taxon>Actinomadura</taxon>
    </lineage>
</organism>
<feature type="transmembrane region" description="Helical" evidence="5">
    <location>
        <begin position="46"/>
        <end position="66"/>
    </location>
</feature>
<dbReference type="InterPro" id="IPR009908">
    <property type="entry name" value="Methylamine_util_MauE"/>
</dbReference>
<feature type="transmembrane region" description="Helical" evidence="5">
    <location>
        <begin position="148"/>
        <end position="170"/>
    </location>
</feature>
<feature type="transmembrane region" description="Helical" evidence="5">
    <location>
        <begin position="6"/>
        <end position="25"/>
    </location>
</feature>
<keyword evidence="2 5" id="KW-0812">Transmembrane</keyword>
<evidence type="ECO:0000259" key="6">
    <source>
        <dbReference type="Pfam" id="PF07291"/>
    </source>
</evidence>
<comment type="caution">
    <text evidence="7">The sequence shown here is derived from an EMBL/GenBank/DDBJ whole genome shotgun (WGS) entry which is preliminary data.</text>
</comment>
<sequence>MAFLDVSIRVALAFTFLVASVSKVCRTESWRSFLQAIEASGLTPRSMAPAVGFTVVLAEFAVASLLLVPHSAAAGLTLCILLLVVFSSVIARSVRRRDRTPCRCFGGSEEPVGMVHLYRNIILLVAAASGLAISLSHDSPPQAETLVIGIPAGVFCAFLVMFLSELHTFFRPSSSTQRTQSR</sequence>
<feature type="domain" description="Methylamine utilisation protein MauE" evidence="6">
    <location>
        <begin position="2"/>
        <end position="132"/>
    </location>
</feature>
<proteinExistence type="predicted"/>
<evidence type="ECO:0000256" key="5">
    <source>
        <dbReference type="SAM" id="Phobius"/>
    </source>
</evidence>
<evidence type="ECO:0000256" key="2">
    <source>
        <dbReference type="ARBA" id="ARBA00022692"/>
    </source>
</evidence>
<reference evidence="7 8" key="1">
    <citation type="journal article" date="2019" name="Int. J. Syst. Evol. Microbiol.">
        <title>The Global Catalogue of Microorganisms (GCM) 10K type strain sequencing project: providing services to taxonomists for standard genome sequencing and annotation.</title>
        <authorList>
            <consortium name="The Broad Institute Genomics Platform"/>
            <consortium name="The Broad Institute Genome Sequencing Center for Infectious Disease"/>
            <person name="Wu L."/>
            <person name="Ma J."/>
        </authorList>
    </citation>
    <scope>NUCLEOTIDE SEQUENCE [LARGE SCALE GENOMIC DNA]</scope>
    <source>
        <strain evidence="7 8">JCM 6833</strain>
    </source>
</reference>
<accession>A0ABN3PR95</accession>
<evidence type="ECO:0000256" key="3">
    <source>
        <dbReference type="ARBA" id="ARBA00022989"/>
    </source>
</evidence>